<dbReference type="InterPro" id="IPR017871">
    <property type="entry name" value="ABC_transporter-like_CS"/>
</dbReference>
<evidence type="ECO:0000256" key="4">
    <source>
        <dbReference type="ARBA" id="ARBA00022692"/>
    </source>
</evidence>
<dbReference type="AlphaFoldDB" id="A0A9D2C746"/>
<dbReference type="InterPro" id="IPR036640">
    <property type="entry name" value="ABC1_TM_sf"/>
</dbReference>
<comment type="subcellular location">
    <subcellularLocation>
        <location evidence="1">Cell membrane</location>
        <topology evidence="1">Multi-pass membrane protein</topology>
    </subcellularLocation>
</comment>
<name>A0A9D2C746_9FIRM</name>
<feature type="transmembrane region" description="Helical" evidence="9">
    <location>
        <begin position="133"/>
        <end position="152"/>
    </location>
</feature>
<evidence type="ECO:0000256" key="9">
    <source>
        <dbReference type="SAM" id="Phobius"/>
    </source>
</evidence>
<keyword evidence="2" id="KW-0813">Transport</keyword>
<dbReference type="GO" id="GO:0015421">
    <property type="term" value="F:ABC-type oligopeptide transporter activity"/>
    <property type="evidence" value="ECO:0007669"/>
    <property type="project" value="TreeGrafter"/>
</dbReference>
<dbReference type="GO" id="GO:0005886">
    <property type="term" value="C:plasma membrane"/>
    <property type="evidence" value="ECO:0007669"/>
    <property type="project" value="UniProtKB-SubCell"/>
</dbReference>
<dbReference type="GO" id="GO:0005524">
    <property type="term" value="F:ATP binding"/>
    <property type="evidence" value="ECO:0007669"/>
    <property type="project" value="UniProtKB-KW"/>
</dbReference>
<comment type="caution">
    <text evidence="12">The sequence shown here is derived from an EMBL/GenBank/DDBJ whole genome shotgun (WGS) entry which is preliminary data.</text>
</comment>
<evidence type="ECO:0000259" key="11">
    <source>
        <dbReference type="PROSITE" id="PS50929"/>
    </source>
</evidence>
<accession>A0A9D2C746</accession>
<dbReference type="SUPFAM" id="SSF52540">
    <property type="entry name" value="P-loop containing nucleoside triphosphate hydrolases"/>
    <property type="match status" value="1"/>
</dbReference>
<keyword evidence="7 9" id="KW-1133">Transmembrane helix</keyword>
<dbReference type="Gene3D" id="3.40.50.300">
    <property type="entry name" value="P-loop containing nucleotide triphosphate hydrolases"/>
    <property type="match status" value="1"/>
</dbReference>
<evidence type="ECO:0000313" key="13">
    <source>
        <dbReference type="Proteomes" id="UP000824007"/>
    </source>
</evidence>
<feature type="domain" description="ABC transmembrane type-1" evidence="11">
    <location>
        <begin position="16"/>
        <end position="298"/>
    </location>
</feature>
<evidence type="ECO:0000313" key="12">
    <source>
        <dbReference type="EMBL" id="HIY60086.1"/>
    </source>
</evidence>
<dbReference type="SUPFAM" id="SSF90123">
    <property type="entry name" value="ABC transporter transmembrane region"/>
    <property type="match status" value="1"/>
</dbReference>
<reference evidence="12" key="2">
    <citation type="submission" date="2021-04" db="EMBL/GenBank/DDBJ databases">
        <authorList>
            <person name="Gilroy R."/>
        </authorList>
    </citation>
    <scope>NUCLEOTIDE SEQUENCE</scope>
    <source>
        <strain evidence="12">ChiSxjej3B15-24422</strain>
    </source>
</reference>
<feature type="domain" description="ABC transporter" evidence="10">
    <location>
        <begin position="333"/>
        <end position="569"/>
    </location>
</feature>
<evidence type="ECO:0000256" key="2">
    <source>
        <dbReference type="ARBA" id="ARBA00022448"/>
    </source>
</evidence>
<dbReference type="PROSITE" id="PS50929">
    <property type="entry name" value="ABC_TM1F"/>
    <property type="match status" value="1"/>
</dbReference>
<dbReference type="PANTHER" id="PTHR43394:SF1">
    <property type="entry name" value="ATP-BINDING CASSETTE SUB-FAMILY B MEMBER 10, MITOCHONDRIAL"/>
    <property type="match status" value="1"/>
</dbReference>
<dbReference type="Proteomes" id="UP000824007">
    <property type="component" value="Unassembled WGS sequence"/>
</dbReference>
<gene>
    <name evidence="12" type="ORF">H9831_05320</name>
</gene>
<feature type="transmembrane region" description="Helical" evidence="9">
    <location>
        <begin position="55"/>
        <end position="78"/>
    </location>
</feature>
<keyword evidence="3" id="KW-1003">Cell membrane</keyword>
<proteinExistence type="predicted"/>
<keyword evidence="6 12" id="KW-0067">ATP-binding</keyword>
<dbReference type="Pfam" id="PF00664">
    <property type="entry name" value="ABC_membrane"/>
    <property type="match status" value="1"/>
</dbReference>
<feature type="transmembrane region" description="Helical" evidence="9">
    <location>
        <begin position="12"/>
        <end position="35"/>
    </location>
</feature>
<keyword evidence="5" id="KW-0547">Nucleotide-binding</keyword>
<dbReference type="GO" id="GO:0016887">
    <property type="term" value="F:ATP hydrolysis activity"/>
    <property type="evidence" value="ECO:0007669"/>
    <property type="project" value="InterPro"/>
</dbReference>
<dbReference type="InterPro" id="IPR011527">
    <property type="entry name" value="ABC1_TM_dom"/>
</dbReference>
<evidence type="ECO:0000256" key="5">
    <source>
        <dbReference type="ARBA" id="ARBA00022741"/>
    </source>
</evidence>
<dbReference type="FunFam" id="3.40.50.300:FF:000221">
    <property type="entry name" value="Multidrug ABC transporter ATP-binding protein"/>
    <property type="match status" value="1"/>
</dbReference>
<dbReference type="EMBL" id="DXDD01000071">
    <property type="protein sequence ID" value="HIY60086.1"/>
    <property type="molecule type" value="Genomic_DNA"/>
</dbReference>
<organism evidence="12 13">
    <name type="scientific">Candidatus Eisenbergiella pullistercoris</name>
    <dbReference type="NCBI Taxonomy" id="2838555"/>
    <lineage>
        <taxon>Bacteria</taxon>
        <taxon>Bacillati</taxon>
        <taxon>Bacillota</taxon>
        <taxon>Clostridia</taxon>
        <taxon>Lachnospirales</taxon>
        <taxon>Lachnospiraceae</taxon>
        <taxon>Eisenbergiella</taxon>
    </lineage>
</organism>
<keyword evidence="8 9" id="KW-0472">Membrane</keyword>
<dbReference type="InterPro" id="IPR003593">
    <property type="entry name" value="AAA+_ATPase"/>
</dbReference>
<dbReference type="PANTHER" id="PTHR43394">
    <property type="entry name" value="ATP-DEPENDENT PERMEASE MDL1, MITOCHONDRIAL"/>
    <property type="match status" value="1"/>
</dbReference>
<feature type="transmembrane region" description="Helical" evidence="9">
    <location>
        <begin position="235"/>
        <end position="258"/>
    </location>
</feature>
<sequence length="578" mass="64074">MKRYWKYARPYLYAFILGPILMITEVVGEVVLPALMAQIINVGAANRDVAYILEMGGVMILTALVMMGGGIGGAWFAAKASISFGADLRNDCFKQVQKFSFRNIDSFSTGSLVTRLTNDITQVQNLIMMGLRMMLRAPGMLIGAIIMAAAMNPGLARIFFVILPVMVVTIAAIMLTAFPRFTLMQKKLDRVNSNIQECLQNVRVIKSFVRGDHEEKRFLKSNEELMESSLRAFKVVILQMPLVALFMNLTTLAVVWLGGREVLIGDMPVGNLTAFTTYIVQVLMSLMMLAMVFLQSSRAIASARRINEVLDTRIDLTDEAASQKEKLVEKGSIEFKNVSFRYYKDSREKVLDDVTLRIEPGQTVGIIGSTGCGKTTLVSMIPRLYDADEGQILVDGVDVREYSLKHLREGVGMVLQKNVLFSGTVEDNLRWGDENASEEQVRSAARAAQADAFLNSFPEGYQTFLGQGGVNVSGGQKQRLCIARALLKKPKILILDDSTSAVDTATETKIRESFSTTLKDTTKLIIAQRITSVMEADRIVVMDEGRIVGQGSHRELMESCSAYREIYDSQMDREVSAS</sequence>
<evidence type="ECO:0000256" key="8">
    <source>
        <dbReference type="ARBA" id="ARBA00023136"/>
    </source>
</evidence>
<evidence type="ECO:0000256" key="7">
    <source>
        <dbReference type="ARBA" id="ARBA00022989"/>
    </source>
</evidence>
<evidence type="ECO:0000259" key="10">
    <source>
        <dbReference type="PROSITE" id="PS50893"/>
    </source>
</evidence>
<evidence type="ECO:0000256" key="1">
    <source>
        <dbReference type="ARBA" id="ARBA00004651"/>
    </source>
</evidence>
<dbReference type="InterPro" id="IPR027417">
    <property type="entry name" value="P-loop_NTPase"/>
</dbReference>
<dbReference type="InterPro" id="IPR039421">
    <property type="entry name" value="Type_1_exporter"/>
</dbReference>
<keyword evidence="4 9" id="KW-0812">Transmembrane</keyword>
<reference evidence="12" key="1">
    <citation type="journal article" date="2021" name="PeerJ">
        <title>Extensive microbial diversity within the chicken gut microbiome revealed by metagenomics and culture.</title>
        <authorList>
            <person name="Gilroy R."/>
            <person name="Ravi A."/>
            <person name="Getino M."/>
            <person name="Pursley I."/>
            <person name="Horton D.L."/>
            <person name="Alikhan N.F."/>
            <person name="Baker D."/>
            <person name="Gharbi K."/>
            <person name="Hall N."/>
            <person name="Watson M."/>
            <person name="Adriaenssens E.M."/>
            <person name="Foster-Nyarko E."/>
            <person name="Jarju S."/>
            <person name="Secka A."/>
            <person name="Antonio M."/>
            <person name="Oren A."/>
            <person name="Chaudhuri R.R."/>
            <person name="La Ragione R."/>
            <person name="Hildebrand F."/>
            <person name="Pallen M.J."/>
        </authorList>
    </citation>
    <scope>NUCLEOTIDE SEQUENCE</scope>
    <source>
        <strain evidence="12">ChiSxjej3B15-24422</strain>
    </source>
</reference>
<evidence type="ECO:0000256" key="3">
    <source>
        <dbReference type="ARBA" id="ARBA00022475"/>
    </source>
</evidence>
<dbReference type="Pfam" id="PF00005">
    <property type="entry name" value="ABC_tran"/>
    <property type="match status" value="1"/>
</dbReference>
<protein>
    <submittedName>
        <fullName evidence="12">ABC transporter ATP-binding protein/permease</fullName>
    </submittedName>
</protein>
<feature type="transmembrane region" description="Helical" evidence="9">
    <location>
        <begin position="278"/>
        <end position="296"/>
    </location>
</feature>
<dbReference type="PROSITE" id="PS00211">
    <property type="entry name" value="ABC_TRANSPORTER_1"/>
    <property type="match status" value="1"/>
</dbReference>
<feature type="transmembrane region" description="Helical" evidence="9">
    <location>
        <begin position="158"/>
        <end position="178"/>
    </location>
</feature>
<dbReference type="CDD" id="cd18548">
    <property type="entry name" value="ABC_6TM_Tm287_like"/>
    <property type="match status" value="1"/>
</dbReference>
<dbReference type="PROSITE" id="PS50893">
    <property type="entry name" value="ABC_TRANSPORTER_2"/>
    <property type="match status" value="1"/>
</dbReference>
<dbReference type="SMART" id="SM00382">
    <property type="entry name" value="AAA"/>
    <property type="match status" value="1"/>
</dbReference>
<dbReference type="InterPro" id="IPR003439">
    <property type="entry name" value="ABC_transporter-like_ATP-bd"/>
</dbReference>
<evidence type="ECO:0000256" key="6">
    <source>
        <dbReference type="ARBA" id="ARBA00022840"/>
    </source>
</evidence>
<dbReference type="Gene3D" id="1.20.1560.10">
    <property type="entry name" value="ABC transporter type 1, transmembrane domain"/>
    <property type="match status" value="1"/>
</dbReference>